<dbReference type="EMBL" id="KB822724">
    <property type="protein sequence ID" value="ETN37430.1"/>
    <property type="molecule type" value="Genomic_DNA"/>
</dbReference>
<dbReference type="InterPro" id="IPR009799">
    <property type="entry name" value="EthD_dom"/>
</dbReference>
<dbReference type="PANTHER" id="PTHR40260">
    <property type="entry name" value="BLR8190 PROTEIN"/>
    <property type="match status" value="1"/>
</dbReference>
<dbReference type="Proteomes" id="UP000030752">
    <property type="component" value="Unassembled WGS sequence"/>
</dbReference>
<dbReference type="Pfam" id="PF07110">
    <property type="entry name" value="EthD"/>
    <property type="match status" value="1"/>
</dbReference>
<dbReference type="SUPFAM" id="SSF54909">
    <property type="entry name" value="Dimeric alpha+beta barrel"/>
    <property type="match status" value="1"/>
</dbReference>
<evidence type="ECO:0000313" key="4">
    <source>
        <dbReference type="Proteomes" id="UP000030752"/>
    </source>
</evidence>
<evidence type="ECO:0000259" key="2">
    <source>
        <dbReference type="Pfam" id="PF07110"/>
    </source>
</evidence>
<dbReference type="HOGENOM" id="CLU_115019_1_2_1"/>
<name>W2RMA7_CYPE1</name>
<feature type="domain" description="EthD" evidence="2">
    <location>
        <begin position="30"/>
        <end position="105"/>
    </location>
</feature>
<accession>W2RMA7</accession>
<keyword evidence="4" id="KW-1185">Reference proteome</keyword>
<organism evidence="3 4">
    <name type="scientific">Cyphellophora europaea (strain CBS 101466)</name>
    <name type="common">Phialophora europaea</name>
    <dbReference type="NCBI Taxonomy" id="1220924"/>
    <lineage>
        <taxon>Eukaryota</taxon>
        <taxon>Fungi</taxon>
        <taxon>Dikarya</taxon>
        <taxon>Ascomycota</taxon>
        <taxon>Pezizomycotina</taxon>
        <taxon>Eurotiomycetes</taxon>
        <taxon>Chaetothyriomycetidae</taxon>
        <taxon>Chaetothyriales</taxon>
        <taxon>Cyphellophoraceae</taxon>
        <taxon>Cyphellophora</taxon>
    </lineage>
</organism>
<dbReference type="InterPro" id="IPR011008">
    <property type="entry name" value="Dimeric_a/b-barrel"/>
</dbReference>
<dbReference type="GeneID" id="19975760"/>
<dbReference type="RefSeq" id="XP_008720962.1">
    <property type="nucleotide sequence ID" value="XM_008722740.1"/>
</dbReference>
<dbReference type="eggNOG" id="ENOG502T5RT">
    <property type="taxonomic scope" value="Eukaryota"/>
</dbReference>
<protein>
    <recommendedName>
        <fullName evidence="2">EthD domain-containing protein</fullName>
    </recommendedName>
</protein>
<proteinExistence type="inferred from homology"/>
<dbReference type="GO" id="GO:0016491">
    <property type="term" value="F:oxidoreductase activity"/>
    <property type="evidence" value="ECO:0007669"/>
    <property type="project" value="InterPro"/>
</dbReference>
<dbReference type="VEuPathDB" id="FungiDB:HMPREF1541_08421"/>
<dbReference type="NCBIfam" id="TIGR02118">
    <property type="entry name" value="EthD family reductase"/>
    <property type="match status" value="1"/>
</dbReference>
<gene>
    <name evidence="3" type="ORF">HMPREF1541_08421</name>
</gene>
<dbReference type="Gene3D" id="3.30.70.100">
    <property type="match status" value="1"/>
</dbReference>
<dbReference type="OrthoDB" id="4892971at2759"/>
<reference evidence="3 4" key="1">
    <citation type="submission" date="2013-03" db="EMBL/GenBank/DDBJ databases">
        <title>The Genome Sequence of Phialophora europaea CBS 101466.</title>
        <authorList>
            <consortium name="The Broad Institute Genomics Platform"/>
            <person name="Cuomo C."/>
            <person name="de Hoog S."/>
            <person name="Gorbushina A."/>
            <person name="Walker B."/>
            <person name="Young S.K."/>
            <person name="Zeng Q."/>
            <person name="Gargeya S."/>
            <person name="Fitzgerald M."/>
            <person name="Haas B."/>
            <person name="Abouelleil A."/>
            <person name="Allen A.W."/>
            <person name="Alvarado L."/>
            <person name="Arachchi H.M."/>
            <person name="Berlin A.M."/>
            <person name="Chapman S.B."/>
            <person name="Gainer-Dewar J."/>
            <person name="Goldberg J."/>
            <person name="Griggs A."/>
            <person name="Gujja S."/>
            <person name="Hansen M."/>
            <person name="Howarth C."/>
            <person name="Imamovic A."/>
            <person name="Ireland A."/>
            <person name="Larimer J."/>
            <person name="McCowan C."/>
            <person name="Murphy C."/>
            <person name="Pearson M."/>
            <person name="Poon T.W."/>
            <person name="Priest M."/>
            <person name="Roberts A."/>
            <person name="Saif S."/>
            <person name="Shea T."/>
            <person name="Sisk P."/>
            <person name="Sykes S."/>
            <person name="Wortman J."/>
            <person name="Nusbaum C."/>
            <person name="Birren B."/>
        </authorList>
    </citation>
    <scope>NUCLEOTIDE SEQUENCE [LARGE SCALE GENOMIC DNA]</scope>
    <source>
        <strain evidence="3 4">CBS 101466</strain>
    </source>
</reference>
<evidence type="ECO:0000313" key="3">
    <source>
        <dbReference type="EMBL" id="ETN37430.1"/>
    </source>
</evidence>
<dbReference type="PANTHER" id="PTHR40260:SF2">
    <property type="entry name" value="BLR8190 PROTEIN"/>
    <property type="match status" value="1"/>
</dbReference>
<dbReference type="AlphaFoldDB" id="W2RMA7"/>
<dbReference type="InParanoid" id="W2RMA7"/>
<sequence length="139" mass="15379">MAATPSKPITTVVSYPSKDPKTGAPLTFNMEYYLSKHMPLIDKVWGKHNMLRWHIHQFPSPDPVTGEAPPYGVQTTIYWETVEDFKAAMADAGSAVTGKDVERFSNVWPVIWTGEVAGSEERGGVEENMKSFVYGEGGL</sequence>
<comment type="similarity">
    <text evidence="1">Belongs to the tpcK family.</text>
</comment>
<evidence type="ECO:0000256" key="1">
    <source>
        <dbReference type="ARBA" id="ARBA00005986"/>
    </source>
</evidence>